<dbReference type="PANTHER" id="PTHR46438">
    <property type="entry name" value="ALPHA/BETA-HYDROLASES SUPERFAMILY PROTEIN"/>
    <property type="match status" value="1"/>
</dbReference>
<reference evidence="2 3" key="1">
    <citation type="journal article" date="2019" name="Int. J. Syst. Evol. Microbiol.">
        <title>Anaerobacillus alkaliphilus sp. nov., a novel alkaliphilic and moderately halophilic bacterium.</title>
        <authorList>
            <person name="Borsodi A.K."/>
            <person name="Aszalos J.M."/>
            <person name="Bihari P."/>
            <person name="Nagy I."/>
            <person name="Schumann P."/>
            <person name="Sproer C."/>
            <person name="Kovacs A.L."/>
            <person name="Boka K."/>
            <person name="Dobosy P."/>
            <person name="Ovari M."/>
            <person name="Szili-Kovacs T."/>
            <person name="Toth E."/>
        </authorList>
    </citation>
    <scope>NUCLEOTIDE SEQUENCE [LARGE SCALE GENOMIC DNA]</scope>
    <source>
        <strain evidence="2 3">B16-10</strain>
    </source>
</reference>
<organism evidence="2 3">
    <name type="scientific">Anaerobacillus alkaliphilus</name>
    <dbReference type="NCBI Taxonomy" id="1548597"/>
    <lineage>
        <taxon>Bacteria</taxon>
        <taxon>Bacillati</taxon>
        <taxon>Bacillota</taxon>
        <taxon>Bacilli</taxon>
        <taxon>Bacillales</taxon>
        <taxon>Bacillaceae</taxon>
        <taxon>Anaerobacillus</taxon>
    </lineage>
</organism>
<sequence>MSLNQTFIKVDHINIYCEYSLNEKPPIFLIHGFASSTYTFNRLLPLLERNFSIIAIDLPGFGRSEKSKSFHYSFANYAKLIGECINYFNLNKVTIVGHSMGGQIALYVAKAIPEKINKLILLGSSGYLQKAKKSLICCSYVPFFCHFVKWYVLKKDVKEYLHNVFYNKSLITKQHIDEFAKPLAEKDFYSSLVRLLRYREGDLTSEELREINLPVLLIWGKEDRVVPVHVGNKLVEDLPNATLVTYKEAGHLITEERPTEVFQQILTYTSCK</sequence>
<keyword evidence="2" id="KW-0378">Hydrolase</keyword>
<protein>
    <submittedName>
        <fullName evidence="2">Alpha/beta hydrolase</fullName>
    </submittedName>
</protein>
<dbReference type="EMBL" id="QOUX01000046">
    <property type="protein sequence ID" value="RXI98380.1"/>
    <property type="molecule type" value="Genomic_DNA"/>
</dbReference>
<dbReference type="Proteomes" id="UP000290649">
    <property type="component" value="Unassembled WGS sequence"/>
</dbReference>
<keyword evidence="3" id="KW-1185">Reference proteome</keyword>
<evidence type="ECO:0000313" key="2">
    <source>
        <dbReference type="EMBL" id="RXI98380.1"/>
    </source>
</evidence>
<dbReference type="OrthoDB" id="9808398at2"/>
<dbReference type="InterPro" id="IPR000073">
    <property type="entry name" value="AB_hydrolase_1"/>
</dbReference>
<dbReference type="RefSeq" id="WP_129079737.1">
    <property type="nucleotide sequence ID" value="NZ_QOUX01000046.1"/>
</dbReference>
<dbReference type="AlphaFoldDB" id="A0A4Q0VSI4"/>
<dbReference type="PANTHER" id="PTHR46438:SF11">
    <property type="entry name" value="LIPASE-RELATED"/>
    <property type="match status" value="1"/>
</dbReference>
<dbReference type="GO" id="GO:0016787">
    <property type="term" value="F:hydrolase activity"/>
    <property type="evidence" value="ECO:0007669"/>
    <property type="project" value="UniProtKB-KW"/>
</dbReference>
<comment type="caution">
    <text evidence="2">The sequence shown here is derived from an EMBL/GenBank/DDBJ whole genome shotgun (WGS) entry which is preliminary data.</text>
</comment>
<dbReference type="InterPro" id="IPR029058">
    <property type="entry name" value="AB_hydrolase_fold"/>
</dbReference>
<feature type="domain" description="AB hydrolase-1" evidence="1">
    <location>
        <begin position="25"/>
        <end position="124"/>
    </location>
</feature>
<dbReference type="SUPFAM" id="SSF53474">
    <property type="entry name" value="alpha/beta-Hydrolases"/>
    <property type="match status" value="1"/>
</dbReference>
<dbReference type="Gene3D" id="3.40.50.1820">
    <property type="entry name" value="alpha/beta hydrolase"/>
    <property type="match status" value="1"/>
</dbReference>
<dbReference type="PRINTS" id="PR00111">
    <property type="entry name" value="ABHYDROLASE"/>
</dbReference>
<name>A0A4Q0VSI4_9BACI</name>
<dbReference type="PRINTS" id="PR00412">
    <property type="entry name" value="EPOXHYDRLASE"/>
</dbReference>
<accession>A0A4Q0VSI4</accession>
<evidence type="ECO:0000259" key="1">
    <source>
        <dbReference type="Pfam" id="PF00561"/>
    </source>
</evidence>
<dbReference type="Pfam" id="PF00561">
    <property type="entry name" value="Abhydrolase_1"/>
    <property type="match status" value="2"/>
</dbReference>
<proteinExistence type="predicted"/>
<feature type="domain" description="AB hydrolase-1" evidence="1">
    <location>
        <begin position="197"/>
        <end position="258"/>
    </location>
</feature>
<dbReference type="InterPro" id="IPR000639">
    <property type="entry name" value="Epox_hydrolase-like"/>
</dbReference>
<evidence type="ECO:0000313" key="3">
    <source>
        <dbReference type="Proteomes" id="UP000290649"/>
    </source>
</evidence>
<gene>
    <name evidence="2" type="ORF">DS745_18825</name>
</gene>